<sequence>MAEQDDLTKLTRHTITIKRPIKEIDLLLVGKTGHGKSSTGNTILGRNVFETSSNTTSLTKTPVYDVSRYRNYVIKVMDTPGVMDTSEIQDSIAASQLVMDQMKDAVILNPRGYHAFLLVYKFGIRFTKEEFESVRLLKQIFGESFVQRFCIVIVTCGDHFRTECKLKGLSFKRWRTDQQGYFKELRLECQDRVILFDNSSQRDAKTHNKQMKKLLKCVEHLNNDGNRYTDKHFHKAQKSRDFLLKETQMEKIDRGLEEVSVILGLYKSITDYGQKDRRENFQEICDDCETISQQFSENEVKLSTVKDFLNLISDIQTSSSNFAQKTEDIQKKLAINKQYLKQESQRIKSVLNAYTTVTTIGKVEGVNEKNLVSFTTRSEKVDGASNVNEGDQVLEDDGQIESEVKGESDDCISNLEEVTLRNKSSTISRKREDESKVLKDEVIKQFEPDGVMQRLIADERELQKQLKDIDSEIAVELRKHWNSHKLIQDKCDSLLVSRSACQII</sequence>
<keyword evidence="3" id="KW-0342">GTP-binding</keyword>
<dbReference type="InterPro" id="IPR045058">
    <property type="entry name" value="GIMA/IAN/Toc"/>
</dbReference>
<dbReference type="SUPFAM" id="SSF52540">
    <property type="entry name" value="P-loop containing nucleoside triphosphate hydrolases"/>
    <property type="match status" value="1"/>
</dbReference>
<evidence type="ECO:0000256" key="2">
    <source>
        <dbReference type="ARBA" id="ARBA00022741"/>
    </source>
</evidence>
<keyword evidence="2" id="KW-0547">Nucleotide-binding</keyword>
<dbReference type="OrthoDB" id="431287at2759"/>
<evidence type="ECO:0000259" key="4">
    <source>
        <dbReference type="PROSITE" id="PS51720"/>
    </source>
</evidence>
<evidence type="ECO:0000256" key="1">
    <source>
        <dbReference type="ARBA" id="ARBA00008535"/>
    </source>
</evidence>
<protein>
    <submittedName>
        <fullName evidence="6">GTPase IMAP family member 7-like</fullName>
    </submittedName>
</protein>
<dbReference type="Gene3D" id="3.40.50.300">
    <property type="entry name" value="P-loop containing nucleotide triphosphate hydrolases"/>
    <property type="match status" value="1"/>
</dbReference>
<feature type="domain" description="AIG1-type G" evidence="4">
    <location>
        <begin position="21"/>
        <end position="237"/>
    </location>
</feature>
<proteinExistence type="inferred from homology"/>
<gene>
    <name evidence="6" type="primary">LOC106069200</name>
</gene>
<dbReference type="PROSITE" id="PS51720">
    <property type="entry name" value="G_AIG1"/>
    <property type="match status" value="1"/>
</dbReference>
<name>A0A9W2Z4V3_BIOGL</name>
<dbReference type="PANTHER" id="PTHR10903:SF184">
    <property type="entry name" value="GTP-BINDING PROTEIN A"/>
    <property type="match status" value="1"/>
</dbReference>
<keyword evidence="5" id="KW-1185">Reference proteome</keyword>
<dbReference type="AlphaFoldDB" id="A0A9W2Z4V3"/>
<organism evidence="5 6">
    <name type="scientific">Biomphalaria glabrata</name>
    <name type="common">Bloodfluke planorb</name>
    <name type="synonym">Freshwater snail</name>
    <dbReference type="NCBI Taxonomy" id="6526"/>
    <lineage>
        <taxon>Eukaryota</taxon>
        <taxon>Metazoa</taxon>
        <taxon>Spiralia</taxon>
        <taxon>Lophotrochozoa</taxon>
        <taxon>Mollusca</taxon>
        <taxon>Gastropoda</taxon>
        <taxon>Heterobranchia</taxon>
        <taxon>Euthyneura</taxon>
        <taxon>Panpulmonata</taxon>
        <taxon>Hygrophila</taxon>
        <taxon>Lymnaeoidea</taxon>
        <taxon>Planorbidae</taxon>
        <taxon>Biomphalaria</taxon>
    </lineage>
</organism>
<dbReference type="FunFam" id="3.40.50.300:FF:000840">
    <property type="entry name" value="Immune-associated nucleotide-binding protein 9"/>
    <property type="match status" value="1"/>
</dbReference>
<reference evidence="6" key="1">
    <citation type="submission" date="2025-08" db="UniProtKB">
        <authorList>
            <consortium name="RefSeq"/>
        </authorList>
    </citation>
    <scope>IDENTIFICATION</scope>
</reference>
<evidence type="ECO:0000313" key="6">
    <source>
        <dbReference type="RefSeq" id="XP_055870025.1"/>
    </source>
</evidence>
<dbReference type="Proteomes" id="UP001165740">
    <property type="component" value="Chromosome 16"/>
</dbReference>
<accession>A0A9W2Z4V3</accession>
<evidence type="ECO:0000256" key="3">
    <source>
        <dbReference type="ARBA" id="ARBA00023134"/>
    </source>
</evidence>
<dbReference type="InterPro" id="IPR027417">
    <property type="entry name" value="P-loop_NTPase"/>
</dbReference>
<dbReference type="RefSeq" id="XP_055870025.1">
    <property type="nucleotide sequence ID" value="XM_056014050.1"/>
</dbReference>
<dbReference type="InterPro" id="IPR006703">
    <property type="entry name" value="G_AIG1"/>
</dbReference>
<comment type="similarity">
    <text evidence="1">Belongs to the TRAFAC class TrmE-Era-EngA-EngB-Septin-like GTPase superfamily. AIG1/Toc34/Toc159-like paraseptin GTPase family. IAN subfamily.</text>
</comment>
<evidence type="ECO:0000313" key="5">
    <source>
        <dbReference type="Proteomes" id="UP001165740"/>
    </source>
</evidence>
<dbReference type="GO" id="GO:0005525">
    <property type="term" value="F:GTP binding"/>
    <property type="evidence" value="ECO:0007669"/>
    <property type="project" value="UniProtKB-KW"/>
</dbReference>
<dbReference type="PANTHER" id="PTHR10903">
    <property type="entry name" value="GTPASE, IMAP FAMILY MEMBER-RELATED"/>
    <property type="match status" value="1"/>
</dbReference>
<dbReference type="Pfam" id="PF04548">
    <property type="entry name" value="AIG1"/>
    <property type="match status" value="1"/>
</dbReference>
<dbReference type="GeneID" id="106069200"/>